<keyword evidence="1" id="KW-0479">Metal-binding</keyword>
<feature type="region of interest" description="Disordered" evidence="2">
    <location>
        <begin position="133"/>
        <end position="154"/>
    </location>
</feature>
<evidence type="ECO:0000256" key="1">
    <source>
        <dbReference type="RuleBase" id="RU366020"/>
    </source>
</evidence>
<evidence type="ECO:0000313" key="3">
    <source>
        <dbReference type="EMBL" id="KAK4042087.1"/>
    </source>
</evidence>
<evidence type="ECO:0000256" key="2">
    <source>
        <dbReference type="SAM" id="MobiDB-lite"/>
    </source>
</evidence>
<comment type="catalytic activity">
    <reaction evidence="1">
        <text>O-phospho-L-seryl-[protein] + H2O = L-seryl-[protein] + phosphate</text>
        <dbReference type="Rhea" id="RHEA:20629"/>
        <dbReference type="Rhea" id="RHEA-COMP:9863"/>
        <dbReference type="Rhea" id="RHEA-COMP:11604"/>
        <dbReference type="ChEBI" id="CHEBI:15377"/>
        <dbReference type="ChEBI" id="CHEBI:29999"/>
        <dbReference type="ChEBI" id="CHEBI:43474"/>
        <dbReference type="ChEBI" id="CHEBI:83421"/>
        <dbReference type="EC" id="3.1.3.16"/>
    </reaction>
</comment>
<dbReference type="PANTHER" id="PTHR12320">
    <property type="entry name" value="PROTEIN PHOSPHATASE 2C"/>
    <property type="match status" value="1"/>
</dbReference>
<dbReference type="Gene3D" id="3.60.40.10">
    <property type="entry name" value="PPM-type phosphatase domain"/>
    <property type="match status" value="1"/>
</dbReference>
<keyword evidence="4" id="KW-1185">Reference proteome</keyword>
<accession>A0AAN6PJZ3</accession>
<dbReference type="SUPFAM" id="SSF81606">
    <property type="entry name" value="PP2C-like"/>
    <property type="match status" value="1"/>
</dbReference>
<sequence length="475" mass="50985">MRRLAARLPAPASHARLRPTIPVARSGVRIATHVSSARSGTAPWCCRSCPLTAGLLSRQSRRISLTAPLSSSQDPPSSPAPSSADPPSSQAVASPPLDEDGKLDASVFAKLPFRFDTGIALFAKRTPRPFPPPFLSPPSGSFSDPLSTHDRSRDRRRAYVDGRLIQGFTNGDDAVFASDYFICANDGVGAWSTRPRGHAGLWARLILHFWATAMFEDAARQGAAYRPDPVAYLQRAYEQTIEATGPPNDWQGTTTAAGAQLHYRRVHPTSTTTTTTTPKSPGDSQTSHTRPSDNNAQGEVEPLLYVTNLGDSQVMVVRPATRAVVYKSAEQWHWFDCPRQLGTNSPDTPRGCAVVDAVALREGDVVLAMSDGVIDNLWAHEIVERVCDSLERWRAGDVPAVSSSSRGGEGINGNNGGSGMMGFVADELMEAARTIAVDPFAESPFMEHAIEEGLASGGGKLDDISVVAAICRRDN</sequence>
<keyword evidence="1" id="KW-0378">Hydrolase</keyword>
<dbReference type="EC" id="3.1.3.16" evidence="1"/>
<dbReference type="AlphaFoldDB" id="A0AAN6PJZ3"/>
<comment type="catalytic activity">
    <reaction evidence="1">
        <text>O-phospho-L-threonyl-[protein] + H2O = L-threonyl-[protein] + phosphate</text>
        <dbReference type="Rhea" id="RHEA:47004"/>
        <dbReference type="Rhea" id="RHEA-COMP:11060"/>
        <dbReference type="Rhea" id="RHEA-COMP:11605"/>
        <dbReference type="ChEBI" id="CHEBI:15377"/>
        <dbReference type="ChEBI" id="CHEBI:30013"/>
        <dbReference type="ChEBI" id="CHEBI:43474"/>
        <dbReference type="ChEBI" id="CHEBI:61977"/>
        <dbReference type="EC" id="3.1.3.16"/>
    </reaction>
</comment>
<feature type="compositionally biased region" description="Low complexity" evidence="2">
    <location>
        <begin position="137"/>
        <end position="146"/>
    </location>
</feature>
<comment type="cofactor">
    <cofactor evidence="1">
        <name>Mg(2+)</name>
        <dbReference type="ChEBI" id="CHEBI:18420"/>
    </cofactor>
</comment>
<dbReference type="InterPro" id="IPR039123">
    <property type="entry name" value="PPTC7"/>
</dbReference>
<dbReference type="PANTHER" id="PTHR12320:SF24">
    <property type="entry name" value="PROTEIN PHOSPHATASE"/>
    <property type="match status" value="1"/>
</dbReference>
<dbReference type="InterPro" id="IPR036457">
    <property type="entry name" value="PPM-type-like_dom_sf"/>
</dbReference>
<feature type="region of interest" description="Disordered" evidence="2">
    <location>
        <begin position="66"/>
        <end position="98"/>
    </location>
</feature>
<dbReference type="EMBL" id="MU854346">
    <property type="protein sequence ID" value="KAK4042087.1"/>
    <property type="molecule type" value="Genomic_DNA"/>
</dbReference>
<comment type="cofactor">
    <cofactor evidence="1">
        <name>Mn(2+)</name>
        <dbReference type="ChEBI" id="CHEBI:29035"/>
    </cofactor>
</comment>
<feature type="compositionally biased region" description="Low complexity" evidence="2">
    <location>
        <begin position="67"/>
        <end position="96"/>
    </location>
</feature>
<evidence type="ECO:0000313" key="4">
    <source>
        <dbReference type="Proteomes" id="UP001303115"/>
    </source>
</evidence>
<proteinExistence type="inferred from homology"/>
<organism evidence="3 4">
    <name type="scientific">Parachaetomium inaequale</name>
    <dbReference type="NCBI Taxonomy" id="2588326"/>
    <lineage>
        <taxon>Eukaryota</taxon>
        <taxon>Fungi</taxon>
        <taxon>Dikarya</taxon>
        <taxon>Ascomycota</taxon>
        <taxon>Pezizomycotina</taxon>
        <taxon>Sordariomycetes</taxon>
        <taxon>Sordariomycetidae</taxon>
        <taxon>Sordariales</taxon>
        <taxon>Chaetomiaceae</taxon>
        <taxon>Parachaetomium</taxon>
    </lineage>
</organism>
<name>A0AAN6PJZ3_9PEZI</name>
<feature type="compositionally biased region" description="Polar residues" evidence="2">
    <location>
        <begin position="278"/>
        <end position="297"/>
    </location>
</feature>
<keyword evidence="1" id="KW-0460">Magnesium</keyword>
<comment type="caution">
    <text evidence="3">The sequence shown here is derived from an EMBL/GenBank/DDBJ whole genome shotgun (WGS) entry which is preliminary data.</text>
</comment>
<dbReference type="Proteomes" id="UP001303115">
    <property type="component" value="Unassembled WGS sequence"/>
</dbReference>
<gene>
    <name evidence="3" type="ORF">C8A01DRAFT_14262</name>
</gene>
<reference evidence="4" key="1">
    <citation type="journal article" date="2023" name="Mol. Phylogenet. Evol.">
        <title>Genome-scale phylogeny and comparative genomics of the fungal order Sordariales.</title>
        <authorList>
            <person name="Hensen N."/>
            <person name="Bonometti L."/>
            <person name="Westerberg I."/>
            <person name="Brannstrom I.O."/>
            <person name="Guillou S."/>
            <person name="Cros-Aarteil S."/>
            <person name="Calhoun S."/>
            <person name="Haridas S."/>
            <person name="Kuo A."/>
            <person name="Mondo S."/>
            <person name="Pangilinan J."/>
            <person name="Riley R."/>
            <person name="LaButti K."/>
            <person name="Andreopoulos B."/>
            <person name="Lipzen A."/>
            <person name="Chen C."/>
            <person name="Yan M."/>
            <person name="Daum C."/>
            <person name="Ng V."/>
            <person name="Clum A."/>
            <person name="Steindorff A."/>
            <person name="Ohm R.A."/>
            <person name="Martin F."/>
            <person name="Silar P."/>
            <person name="Natvig D.O."/>
            <person name="Lalanne C."/>
            <person name="Gautier V."/>
            <person name="Ament-Velasquez S.L."/>
            <person name="Kruys A."/>
            <person name="Hutchinson M.I."/>
            <person name="Powell A.J."/>
            <person name="Barry K."/>
            <person name="Miller A.N."/>
            <person name="Grigoriev I.V."/>
            <person name="Debuchy R."/>
            <person name="Gladieux P."/>
            <person name="Hiltunen Thoren M."/>
            <person name="Johannesson H."/>
        </authorList>
    </citation>
    <scope>NUCLEOTIDE SEQUENCE [LARGE SCALE GENOMIC DNA]</scope>
    <source>
        <strain evidence="4">CBS 284.82</strain>
    </source>
</reference>
<protein>
    <recommendedName>
        <fullName evidence="1">Protein phosphatase</fullName>
        <ecNumber evidence="1">3.1.3.16</ecNumber>
    </recommendedName>
</protein>
<dbReference type="GO" id="GO:0004722">
    <property type="term" value="F:protein serine/threonine phosphatase activity"/>
    <property type="evidence" value="ECO:0007669"/>
    <property type="project" value="UniProtKB-EC"/>
</dbReference>
<keyword evidence="1" id="KW-0904">Protein phosphatase</keyword>
<comment type="similarity">
    <text evidence="1">Belongs to the PP2C family.</text>
</comment>
<feature type="region of interest" description="Disordered" evidence="2">
    <location>
        <begin position="264"/>
        <end position="299"/>
    </location>
</feature>
<keyword evidence="1" id="KW-0464">Manganese</keyword>
<dbReference type="GO" id="GO:0046872">
    <property type="term" value="F:metal ion binding"/>
    <property type="evidence" value="ECO:0007669"/>
    <property type="project" value="UniProtKB-UniRule"/>
</dbReference>